<dbReference type="AlphaFoldDB" id="A0A7J7JSI7"/>
<reference evidence="1" key="1">
    <citation type="submission" date="2020-06" db="EMBL/GenBank/DDBJ databases">
        <title>Draft genome of Bugula neritina, a colonial animal packing powerful symbionts and potential medicines.</title>
        <authorList>
            <person name="Rayko M."/>
        </authorList>
    </citation>
    <scope>NUCLEOTIDE SEQUENCE [LARGE SCALE GENOMIC DNA]</scope>
    <source>
        <strain evidence="1">Kwan_BN1</strain>
    </source>
</reference>
<accession>A0A7J7JSI7</accession>
<evidence type="ECO:0000313" key="1">
    <source>
        <dbReference type="EMBL" id="KAF6028895.1"/>
    </source>
</evidence>
<comment type="caution">
    <text evidence="1">The sequence shown here is derived from an EMBL/GenBank/DDBJ whole genome shotgun (WGS) entry which is preliminary data.</text>
</comment>
<sequence>MLGQSTCQPLLVVCCNKKPKYLLSGLDFCDSKVTFIHENSGCCDIKFHIFSYVGIFEFYMHTTVLYIEQIRLG</sequence>
<dbReference type="EMBL" id="VXIV02001893">
    <property type="protein sequence ID" value="KAF6028895.1"/>
    <property type="molecule type" value="Genomic_DNA"/>
</dbReference>
<organism evidence="1 2">
    <name type="scientific">Bugula neritina</name>
    <name type="common">Brown bryozoan</name>
    <name type="synonym">Sertularia neritina</name>
    <dbReference type="NCBI Taxonomy" id="10212"/>
    <lineage>
        <taxon>Eukaryota</taxon>
        <taxon>Metazoa</taxon>
        <taxon>Spiralia</taxon>
        <taxon>Lophotrochozoa</taxon>
        <taxon>Bryozoa</taxon>
        <taxon>Gymnolaemata</taxon>
        <taxon>Cheilostomatida</taxon>
        <taxon>Flustrina</taxon>
        <taxon>Buguloidea</taxon>
        <taxon>Bugulidae</taxon>
        <taxon>Bugula</taxon>
    </lineage>
</organism>
<dbReference type="Proteomes" id="UP000593567">
    <property type="component" value="Unassembled WGS sequence"/>
</dbReference>
<gene>
    <name evidence="1" type="ORF">EB796_012795</name>
</gene>
<protein>
    <submittedName>
        <fullName evidence="1">Uncharacterized protein</fullName>
    </submittedName>
</protein>
<name>A0A7J7JSI7_BUGNE</name>
<proteinExistence type="predicted"/>
<evidence type="ECO:0000313" key="2">
    <source>
        <dbReference type="Proteomes" id="UP000593567"/>
    </source>
</evidence>
<keyword evidence="2" id="KW-1185">Reference proteome</keyword>